<feature type="domain" description="4Fe-4S Wbl-type" evidence="2">
    <location>
        <begin position="12"/>
        <end position="73"/>
    </location>
</feature>
<dbReference type="InterPro" id="IPR034768">
    <property type="entry name" value="4FE4S_WBL"/>
</dbReference>
<evidence type="ECO:0000313" key="3">
    <source>
        <dbReference type="EMBL" id="GGM20289.1"/>
    </source>
</evidence>
<feature type="region of interest" description="Disordered" evidence="1">
    <location>
        <begin position="1"/>
        <end position="22"/>
    </location>
</feature>
<proteinExistence type="predicted"/>
<dbReference type="Proteomes" id="UP000655589">
    <property type="component" value="Unassembled WGS sequence"/>
</dbReference>
<dbReference type="AlphaFoldDB" id="A0A8H9L3E4"/>
<sequence>MIASADQMRDAACARPKNSALPWIDDAPSPAARRRMATVCAGCPVLALCSWEASTVETTAGFWAGSDRNAPAEPVQGMLPFEVAA</sequence>
<evidence type="ECO:0000259" key="2">
    <source>
        <dbReference type="PROSITE" id="PS51674"/>
    </source>
</evidence>
<accession>A0A8H9L3E4</accession>
<evidence type="ECO:0000313" key="4">
    <source>
        <dbReference type="Proteomes" id="UP000655589"/>
    </source>
</evidence>
<comment type="caution">
    <text evidence="3">The sequence shown here is derived from an EMBL/GenBank/DDBJ whole genome shotgun (WGS) entry which is preliminary data.</text>
</comment>
<reference evidence="3" key="2">
    <citation type="submission" date="2020-09" db="EMBL/GenBank/DDBJ databases">
        <authorList>
            <person name="Sun Q."/>
            <person name="Ohkuma M."/>
        </authorList>
    </citation>
    <scope>NUCLEOTIDE SEQUENCE</scope>
    <source>
        <strain evidence="3">JCM 3051</strain>
    </source>
</reference>
<reference evidence="3" key="1">
    <citation type="journal article" date="2014" name="Int. J. Syst. Evol. Microbiol.">
        <title>Complete genome sequence of Corynebacterium casei LMG S-19264T (=DSM 44701T), isolated from a smear-ripened cheese.</title>
        <authorList>
            <consortium name="US DOE Joint Genome Institute (JGI-PGF)"/>
            <person name="Walter F."/>
            <person name="Albersmeier A."/>
            <person name="Kalinowski J."/>
            <person name="Ruckert C."/>
        </authorList>
    </citation>
    <scope>NUCLEOTIDE SEQUENCE</scope>
    <source>
        <strain evidence="3">JCM 3051</strain>
    </source>
</reference>
<organism evidence="3 4">
    <name type="scientific">Promicromonospora citrea</name>
    <dbReference type="NCBI Taxonomy" id="43677"/>
    <lineage>
        <taxon>Bacteria</taxon>
        <taxon>Bacillati</taxon>
        <taxon>Actinomycetota</taxon>
        <taxon>Actinomycetes</taxon>
        <taxon>Micrococcales</taxon>
        <taxon>Promicromonosporaceae</taxon>
        <taxon>Promicromonospora</taxon>
    </lineage>
</organism>
<dbReference type="PROSITE" id="PS51674">
    <property type="entry name" value="4FE4S_WBL"/>
    <property type="match status" value="1"/>
</dbReference>
<evidence type="ECO:0000256" key="1">
    <source>
        <dbReference type="SAM" id="MobiDB-lite"/>
    </source>
</evidence>
<dbReference type="Pfam" id="PF02467">
    <property type="entry name" value="Whib"/>
    <property type="match status" value="1"/>
</dbReference>
<keyword evidence="4" id="KW-1185">Reference proteome</keyword>
<dbReference type="RefSeq" id="WP_171106385.1">
    <property type="nucleotide sequence ID" value="NZ_BMPT01000004.1"/>
</dbReference>
<dbReference type="EMBL" id="BMPT01000004">
    <property type="protein sequence ID" value="GGM20289.1"/>
    <property type="molecule type" value="Genomic_DNA"/>
</dbReference>
<protein>
    <recommendedName>
        <fullName evidence="2">4Fe-4S Wbl-type domain-containing protein</fullName>
    </recommendedName>
</protein>
<gene>
    <name evidence="3" type="ORF">GCM10010102_14970</name>
</gene>
<name>A0A8H9L3E4_9MICO</name>